<evidence type="ECO:0000313" key="3">
    <source>
        <dbReference type="EMBL" id="MFA9950715.1"/>
    </source>
</evidence>
<dbReference type="RefSeq" id="WP_418891939.1">
    <property type="nucleotide sequence ID" value="NZ_JBEUWX010000002.1"/>
</dbReference>
<evidence type="ECO:0000256" key="1">
    <source>
        <dbReference type="ARBA" id="ARBA00022729"/>
    </source>
</evidence>
<dbReference type="SUPFAM" id="SSF53850">
    <property type="entry name" value="Periplasmic binding protein-like II"/>
    <property type="match status" value="1"/>
</dbReference>
<reference evidence="4" key="1">
    <citation type="submission" date="2024-06" db="EMBL/GenBank/DDBJ databases">
        <title>Radixoralia hellwigii gen. nov., sp nov., isolated from a root canal in the human oral cavity.</title>
        <authorList>
            <person name="Bartsch S."/>
            <person name="Wittmer A."/>
            <person name="Schulz A.-K."/>
            <person name="Neumann-Schaal M."/>
            <person name="Wolf J."/>
            <person name="Gronow S."/>
            <person name="Tennert C."/>
            <person name="Haecker G."/>
            <person name="Cieplik F."/>
            <person name="Al-Ahmad A."/>
        </authorList>
    </citation>
    <scope>NUCLEOTIDE SEQUENCE [LARGE SCALE GENOMIC DNA]</scope>
    <source>
        <strain evidence="4">Wk13</strain>
    </source>
</reference>
<keyword evidence="4" id="KW-1185">Reference proteome</keyword>
<sequence>MERRSFLKTAGLGLAASTVATPALAQNLPTIKWRMASSFPKSLDTLHGTGEFLVKRISDMTGGKFQIQLFAAGELVPPAGVHDAVRDNTVEIGFTCSYYYFGKDPTYCIDTAIPFGMTARQISAWYRQGNGAKLMGEFFAKSNILSIPTGNTGAQMGGWYRKEIKSAADFKGLKMRVAGLAGAILSKLGVVPQQIGGSDVYPALEKGTIDAVEWVGPYDDLKLGFNKVAKYYYYPAWWEGGPQVSTYVNLKKWAELPKEYQAVLLAACADADTEMGARYDAKNPAAIKQLLASGTKVLPFPKDVMEASYKAAMEYYAETSASNPGFKKIYEDYKKFMDDQNFWYRVAENEYTRFMLSRKH</sequence>
<dbReference type="PIRSF" id="PIRSF039026">
    <property type="entry name" value="SiaP"/>
    <property type="match status" value="1"/>
</dbReference>
<dbReference type="PANTHER" id="PTHR33376">
    <property type="match status" value="1"/>
</dbReference>
<organism evidence="3 4">
    <name type="scientific">Dentiradicibacter hellwigii</name>
    <dbReference type="NCBI Taxonomy" id="3149053"/>
    <lineage>
        <taxon>Bacteria</taxon>
        <taxon>Pseudomonadati</taxon>
        <taxon>Pseudomonadota</taxon>
        <taxon>Betaproteobacteria</taxon>
        <taxon>Rhodocyclales</taxon>
        <taxon>Rhodocyclaceae</taxon>
        <taxon>Dentiradicibacter</taxon>
    </lineage>
</organism>
<keyword evidence="1 2" id="KW-0732">Signal</keyword>
<dbReference type="PROSITE" id="PS51318">
    <property type="entry name" value="TAT"/>
    <property type="match status" value="1"/>
</dbReference>
<dbReference type="InterPro" id="IPR018389">
    <property type="entry name" value="DctP_fam"/>
</dbReference>
<dbReference type="PANTHER" id="PTHR33376:SF5">
    <property type="entry name" value="EXTRACYTOPLASMIC SOLUTE RECEPTOR PROTEIN"/>
    <property type="match status" value="1"/>
</dbReference>
<evidence type="ECO:0000313" key="4">
    <source>
        <dbReference type="Proteomes" id="UP001574673"/>
    </source>
</evidence>
<dbReference type="InterPro" id="IPR038404">
    <property type="entry name" value="TRAP_DctP_sf"/>
</dbReference>
<dbReference type="NCBIfam" id="NF037995">
    <property type="entry name" value="TRAP_S1"/>
    <property type="match status" value="1"/>
</dbReference>
<evidence type="ECO:0000256" key="2">
    <source>
        <dbReference type="SAM" id="SignalP"/>
    </source>
</evidence>
<name>A0ABV4UIB4_9RHOO</name>
<feature type="signal peptide" evidence="2">
    <location>
        <begin position="1"/>
        <end position="25"/>
    </location>
</feature>
<dbReference type="Gene3D" id="3.40.190.10">
    <property type="entry name" value="Periplasmic binding protein-like II"/>
    <property type="match status" value="1"/>
</dbReference>
<dbReference type="InterPro" id="IPR026289">
    <property type="entry name" value="SBP_TakP-like"/>
</dbReference>
<dbReference type="Pfam" id="PF03480">
    <property type="entry name" value="DctP"/>
    <property type="match status" value="1"/>
</dbReference>
<accession>A0ABV4UIB4</accession>
<dbReference type="EMBL" id="JBEUWX010000002">
    <property type="protein sequence ID" value="MFA9950715.1"/>
    <property type="molecule type" value="Genomic_DNA"/>
</dbReference>
<dbReference type="Gene3D" id="3.40.190.170">
    <property type="entry name" value="Bacterial extracellular solute-binding protein, family 7"/>
    <property type="match status" value="1"/>
</dbReference>
<comment type="caution">
    <text evidence="3">The sequence shown here is derived from an EMBL/GenBank/DDBJ whole genome shotgun (WGS) entry which is preliminary data.</text>
</comment>
<dbReference type="Proteomes" id="UP001574673">
    <property type="component" value="Unassembled WGS sequence"/>
</dbReference>
<protein>
    <submittedName>
        <fullName evidence="3">TRAP transporter substrate-binding protein DctP</fullName>
    </submittedName>
</protein>
<proteinExistence type="predicted"/>
<dbReference type="InterPro" id="IPR006311">
    <property type="entry name" value="TAT_signal"/>
</dbReference>
<gene>
    <name evidence="3" type="primary">dctP</name>
    <name evidence="3" type="ORF">ABCS64_10365</name>
</gene>
<feature type="chain" id="PRO_5045690289" evidence="2">
    <location>
        <begin position="26"/>
        <end position="360"/>
    </location>
</feature>